<dbReference type="EMBL" id="BOQE01000001">
    <property type="protein sequence ID" value="GIM45964.1"/>
    <property type="molecule type" value="Genomic_DNA"/>
</dbReference>
<dbReference type="AlphaFoldDB" id="A0AAV4LE75"/>
<dbReference type="CDD" id="cd00118">
    <property type="entry name" value="LysM"/>
    <property type="match status" value="1"/>
</dbReference>
<organism evidence="3 4">
    <name type="scientific">Collibacillus ludicampi</name>
    <dbReference type="NCBI Taxonomy" id="2771369"/>
    <lineage>
        <taxon>Bacteria</taxon>
        <taxon>Bacillati</taxon>
        <taxon>Bacillota</taxon>
        <taxon>Bacilli</taxon>
        <taxon>Bacillales</taxon>
        <taxon>Alicyclobacillaceae</taxon>
        <taxon>Collibacillus</taxon>
    </lineage>
</organism>
<evidence type="ECO:0000313" key="4">
    <source>
        <dbReference type="Proteomes" id="UP001057291"/>
    </source>
</evidence>
<accession>A0AAV4LE75</accession>
<dbReference type="Pfam" id="PF01476">
    <property type="entry name" value="LysM"/>
    <property type="match status" value="1"/>
</dbReference>
<dbReference type="PROSITE" id="PS51782">
    <property type="entry name" value="LYSM"/>
    <property type="match status" value="1"/>
</dbReference>
<reference evidence="3" key="1">
    <citation type="journal article" date="2023" name="Int. J. Syst. Evol. Microbiol.">
        <title>Collibacillus ludicampi gen. nov., sp. nov., a new soil bacterium of the family Alicyclobacillaceae.</title>
        <authorList>
            <person name="Jojima T."/>
            <person name="Ioku Y."/>
            <person name="Fukuta Y."/>
            <person name="Shirasaka N."/>
            <person name="Matsumura Y."/>
            <person name="Mori M."/>
        </authorList>
    </citation>
    <scope>NUCLEOTIDE SEQUENCE</scope>
    <source>
        <strain evidence="3">TP075</strain>
    </source>
</reference>
<sequence>MDQVKLRIGNFTFQLSPREELDFDFTRAIAKLDSVGSPTYQDIGIDEKTLKLQGALIGTDAWTQAELLETMMDNGVPLTLLFGPIQRTVRISALNPKLKRFDYVTYDMDLIIIPTKSSYQGDASPQSSSTLQTNTPAATSTESIRQYADKTVTIKQGDTLWGLAQKEYGRGDLWPVLAKINGVKNERALQIGQTLKIPSNSLIQKALDAYNNRISAIITDEGIAYLQTLEAKG</sequence>
<dbReference type="InterPro" id="IPR036779">
    <property type="entry name" value="LysM_dom_sf"/>
</dbReference>
<dbReference type="InterPro" id="IPR018392">
    <property type="entry name" value="LysM"/>
</dbReference>
<dbReference type="RefSeq" id="WP_282199122.1">
    <property type="nucleotide sequence ID" value="NZ_BOQE01000001.1"/>
</dbReference>
<dbReference type="SUPFAM" id="SSF54106">
    <property type="entry name" value="LysM domain"/>
    <property type="match status" value="1"/>
</dbReference>
<dbReference type="Gene3D" id="3.10.350.10">
    <property type="entry name" value="LysM domain"/>
    <property type="match status" value="1"/>
</dbReference>
<gene>
    <name evidence="3" type="ORF">DNHGIG_15130</name>
</gene>
<dbReference type="Proteomes" id="UP001057291">
    <property type="component" value="Unassembled WGS sequence"/>
</dbReference>
<protein>
    <recommendedName>
        <fullName evidence="2">LysM domain-containing protein</fullName>
    </recommendedName>
</protein>
<feature type="region of interest" description="Disordered" evidence="1">
    <location>
        <begin position="118"/>
        <end position="142"/>
    </location>
</feature>
<evidence type="ECO:0000259" key="2">
    <source>
        <dbReference type="PROSITE" id="PS51782"/>
    </source>
</evidence>
<feature type="domain" description="LysM" evidence="2">
    <location>
        <begin position="150"/>
        <end position="197"/>
    </location>
</feature>
<evidence type="ECO:0000256" key="1">
    <source>
        <dbReference type="SAM" id="MobiDB-lite"/>
    </source>
</evidence>
<name>A0AAV4LE75_9BACL</name>
<keyword evidence="4" id="KW-1185">Reference proteome</keyword>
<dbReference type="SMART" id="SM00257">
    <property type="entry name" value="LysM"/>
    <property type="match status" value="1"/>
</dbReference>
<comment type="caution">
    <text evidence="3">The sequence shown here is derived from an EMBL/GenBank/DDBJ whole genome shotgun (WGS) entry which is preliminary data.</text>
</comment>
<proteinExistence type="predicted"/>
<evidence type="ECO:0000313" key="3">
    <source>
        <dbReference type="EMBL" id="GIM45964.1"/>
    </source>
</evidence>